<evidence type="ECO:0000256" key="2">
    <source>
        <dbReference type="ARBA" id="ARBA00012513"/>
    </source>
</evidence>
<feature type="region of interest" description="Disordered" evidence="12">
    <location>
        <begin position="1"/>
        <end position="87"/>
    </location>
</feature>
<evidence type="ECO:0000256" key="10">
    <source>
        <dbReference type="ARBA" id="ARBA00047899"/>
    </source>
</evidence>
<dbReference type="Gene3D" id="3.30.200.20">
    <property type="entry name" value="Phosphorylase Kinase, domain 1"/>
    <property type="match status" value="1"/>
</dbReference>
<keyword evidence="6" id="KW-0547">Nucleotide-binding</keyword>
<reference evidence="15" key="1">
    <citation type="submission" date="2016-10" db="EMBL/GenBank/DDBJ databases">
        <authorList>
            <person name="Varghese N."/>
        </authorList>
    </citation>
    <scope>NUCLEOTIDE SEQUENCE [LARGE SCALE GENOMIC DNA]</scope>
    <source>
        <strain evidence="15">DSM 45096 / BCRC 16803 / CGMCC 4.1857 / CIP 109030 / JCM 12277 / KCTC 19219 / NBRC 100920 / 33214</strain>
    </source>
</reference>
<dbReference type="SMART" id="SM00090">
    <property type="entry name" value="RIO"/>
    <property type="match status" value="1"/>
</dbReference>
<evidence type="ECO:0000256" key="6">
    <source>
        <dbReference type="ARBA" id="ARBA00022741"/>
    </source>
</evidence>
<evidence type="ECO:0000256" key="8">
    <source>
        <dbReference type="ARBA" id="ARBA00022840"/>
    </source>
</evidence>
<feature type="compositionally biased region" description="Basic and acidic residues" evidence="12">
    <location>
        <begin position="24"/>
        <end position="33"/>
    </location>
</feature>
<dbReference type="OrthoDB" id="9795258at2"/>
<dbReference type="InterPro" id="IPR011009">
    <property type="entry name" value="Kinase-like_dom_sf"/>
</dbReference>
<accession>A0A1H7UUB8</accession>
<dbReference type="InterPro" id="IPR018934">
    <property type="entry name" value="RIO_dom"/>
</dbReference>
<evidence type="ECO:0000313" key="14">
    <source>
        <dbReference type="EMBL" id="SEM00590.1"/>
    </source>
</evidence>
<name>A0A1H7UUB8_STRJI</name>
<dbReference type="GO" id="GO:0005524">
    <property type="term" value="F:ATP binding"/>
    <property type="evidence" value="ECO:0007669"/>
    <property type="project" value="UniProtKB-KW"/>
</dbReference>
<dbReference type="AlphaFoldDB" id="A0A1H7UUB8"/>
<evidence type="ECO:0000256" key="4">
    <source>
        <dbReference type="ARBA" id="ARBA00022679"/>
    </source>
</evidence>
<dbReference type="InterPro" id="IPR051272">
    <property type="entry name" value="RIO-type_Ser/Thr_kinase"/>
</dbReference>
<sequence>MRKRFADSDSFVRITPKGGRRGRRSDLADDAFDHPAFQWFPEGDDEADYSDEASASAVGADTPPQGDRWSTWDRSTPTEKGPEPRPDWVVTELGAVDTELGIVKTGKEADVFLVERAVPGTDRRTLMAAKRYRDGHHRLFHRDSGYLEGRSHKESRVSRAMSKRSEFGKQAIAGQWAGAEFAALSRLWLAGAAVPYPVQIVGTEILMEFVGDESGAAAPRLAQVRPEDADLDDLWSQLGHSLSLLARDGYAHGDLSAYNILVHQGRLVIIDVPQIVDVIANPRGRSFLERDVRNVGAWFVARGLPEHRVEELTAELAFDARLD</sequence>
<dbReference type="RefSeq" id="WP_042451416.1">
    <property type="nucleotide sequence ID" value="NZ_BBPN01000022.1"/>
</dbReference>
<keyword evidence="7 14" id="KW-0418">Kinase</keyword>
<evidence type="ECO:0000256" key="7">
    <source>
        <dbReference type="ARBA" id="ARBA00022777"/>
    </source>
</evidence>
<keyword evidence="8" id="KW-0067">ATP-binding</keyword>
<protein>
    <recommendedName>
        <fullName evidence="2">non-specific serine/threonine protein kinase</fullName>
        <ecNumber evidence="2">2.7.11.1</ecNumber>
    </recommendedName>
</protein>
<feature type="domain" description="RIO kinase" evidence="13">
    <location>
        <begin position="70"/>
        <end position="318"/>
    </location>
</feature>
<keyword evidence="15" id="KW-1185">Reference proteome</keyword>
<evidence type="ECO:0000313" key="15">
    <source>
        <dbReference type="Proteomes" id="UP000183015"/>
    </source>
</evidence>
<keyword evidence="4" id="KW-0808">Transferase</keyword>
<organism evidence="14 15">
    <name type="scientific">Streptacidiphilus jiangxiensis</name>
    <dbReference type="NCBI Taxonomy" id="235985"/>
    <lineage>
        <taxon>Bacteria</taxon>
        <taxon>Bacillati</taxon>
        <taxon>Actinomycetota</taxon>
        <taxon>Actinomycetes</taxon>
        <taxon>Kitasatosporales</taxon>
        <taxon>Streptomycetaceae</taxon>
        <taxon>Streptacidiphilus</taxon>
    </lineage>
</organism>
<dbReference type="Proteomes" id="UP000183015">
    <property type="component" value="Unassembled WGS sequence"/>
</dbReference>
<dbReference type="STRING" id="235985.SAMN05414137_116176"/>
<evidence type="ECO:0000256" key="9">
    <source>
        <dbReference type="ARBA" id="ARBA00022842"/>
    </source>
</evidence>
<comment type="similarity">
    <text evidence="1">Belongs to the protein kinase superfamily. RIO-type Ser/Thr kinase family.</text>
</comment>
<dbReference type="PANTHER" id="PTHR45723">
    <property type="entry name" value="SERINE/THREONINE-PROTEIN KINASE RIO1"/>
    <property type="match status" value="1"/>
</dbReference>
<evidence type="ECO:0000256" key="1">
    <source>
        <dbReference type="ARBA" id="ARBA00009196"/>
    </source>
</evidence>
<dbReference type="SUPFAM" id="SSF56112">
    <property type="entry name" value="Protein kinase-like (PK-like)"/>
    <property type="match status" value="1"/>
</dbReference>
<evidence type="ECO:0000256" key="5">
    <source>
        <dbReference type="ARBA" id="ARBA00022723"/>
    </source>
</evidence>
<dbReference type="GO" id="GO:0046872">
    <property type="term" value="F:metal ion binding"/>
    <property type="evidence" value="ECO:0007669"/>
    <property type="project" value="UniProtKB-KW"/>
</dbReference>
<keyword evidence="9" id="KW-0460">Magnesium</keyword>
<dbReference type="EMBL" id="FOAZ01000016">
    <property type="protein sequence ID" value="SEM00590.1"/>
    <property type="molecule type" value="Genomic_DNA"/>
</dbReference>
<keyword evidence="5" id="KW-0479">Metal-binding</keyword>
<dbReference type="eggNOG" id="COG1718">
    <property type="taxonomic scope" value="Bacteria"/>
</dbReference>
<comment type="catalytic activity">
    <reaction evidence="11">
        <text>L-seryl-[protein] + ATP = O-phospho-L-seryl-[protein] + ADP + H(+)</text>
        <dbReference type="Rhea" id="RHEA:17989"/>
        <dbReference type="Rhea" id="RHEA-COMP:9863"/>
        <dbReference type="Rhea" id="RHEA-COMP:11604"/>
        <dbReference type="ChEBI" id="CHEBI:15378"/>
        <dbReference type="ChEBI" id="CHEBI:29999"/>
        <dbReference type="ChEBI" id="CHEBI:30616"/>
        <dbReference type="ChEBI" id="CHEBI:83421"/>
        <dbReference type="ChEBI" id="CHEBI:456216"/>
        <dbReference type="EC" id="2.7.11.1"/>
    </reaction>
</comment>
<dbReference type="Gene3D" id="1.10.510.10">
    <property type="entry name" value="Transferase(Phosphotransferase) domain 1"/>
    <property type="match status" value="1"/>
</dbReference>
<evidence type="ECO:0000256" key="11">
    <source>
        <dbReference type="ARBA" id="ARBA00048679"/>
    </source>
</evidence>
<dbReference type="GO" id="GO:0004674">
    <property type="term" value="F:protein serine/threonine kinase activity"/>
    <property type="evidence" value="ECO:0007669"/>
    <property type="project" value="UniProtKB-KW"/>
</dbReference>
<comment type="catalytic activity">
    <reaction evidence="10">
        <text>L-threonyl-[protein] + ATP = O-phospho-L-threonyl-[protein] + ADP + H(+)</text>
        <dbReference type="Rhea" id="RHEA:46608"/>
        <dbReference type="Rhea" id="RHEA-COMP:11060"/>
        <dbReference type="Rhea" id="RHEA-COMP:11605"/>
        <dbReference type="ChEBI" id="CHEBI:15378"/>
        <dbReference type="ChEBI" id="CHEBI:30013"/>
        <dbReference type="ChEBI" id="CHEBI:30616"/>
        <dbReference type="ChEBI" id="CHEBI:61977"/>
        <dbReference type="ChEBI" id="CHEBI:456216"/>
        <dbReference type="EC" id="2.7.11.1"/>
    </reaction>
</comment>
<proteinExistence type="inferred from homology"/>
<evidence type="ECO:0000256" key="12">
    <source>
        <dbReference type="SAM" id="MobiDB-lite"/>
    </source>
</evidence>
<keyword evidence="3" id="KW-0723">Serine/threonine-protein kinase</keyword>
<evidence type="ECO:0000256" key="3">
    <source>
        <dbReference type="ARBA" id="ARBA00022527"/>
    </source>
</evidence>
<feature type="compositionally biased region" description="Basic and acidic residues" evidence="12">
    <location>
        <begin position="76"/>
        <end position="86"/>
    </location>
</feature>
<dbReference type="InterPro" id="IPR000687">
    <property type="entry name" value="RIO_kinase"/>
</dbReference>
<evidence type="ECO:0000259" key="13">
    <source>
        <dbReference type="SMART" id="SM00090"/>
    </source>
</evidence>
<feature type="compositionally biased region" description="Acidic residues" evidence="12">
    <location>
        <begin position="42"/>
        <end position="51"/>
    </location>
</feature>
<dbReference type="Pfam" id="PF01163">
    <property type="entry name" value="RIO1"/>
    <property type="match status" value="1"/>
</dbReference>
<gene>
    <name evidence="14" type="ORF">SAMN05414137_116176</name>
</gene>
<dbReference type="EC" id="2.7.11.1" evidence="2"/>